<gene>
    <name evidence="1" type="ORF">3S14_22</name>
</gene>
<accession>A0A2H4J001</accession>
<organism evidence="1">
    <name type="scientific">uncultured Caudovirales phage</name>
    <dbReference type="NCBI Taxonomy" id="2100421"/>
    <lineage>
        <taxon>Viruses</taxon>
        <taxon>Duplodnaviria</taxon>
        <taxon>Heunggongvirae</taxon>
        <taxon>Uroviricota</taxon>
        <taxon>Caudoviricetes</taxon>
        <taxon>Peduoviridae</taxon>
        <taxon>Maltschvirus</taxon>
        <taxon>Maltschvirus maltsch</taxon>
    </lineage>
</organism>
<proteinExistence type="predicted"/>
<name>A0A2H4J001_9CAUD</name>
<reference evidence="1" key="1">
    <citation type="submission" date="2017-06" db="EMBL/GenBank/DDBJ databases">
        <title>Novel phages from South African skin metaviromes.</title>
        <authorList>
            <person name="van Zyl L.J."/>
            <person name="Abrahams Y."/>
            <person name="Stander E.A."/>
            <person name="Kirby B.M."/>
            <person name="Clavaud C."/>
            <person name="Farcet C."/>
            <person name="Breton L."/>
            <person name="Trindade M.I."/>
        </authorList>
    </citation>
    <scope>NUCLEOTIDE SEQUENCE</scope>
</reference>
<protein>
    <submittedName>
        <fullName evidence="1">Uncharacterized protein</fullName>
    </submittedName>
</protein>
<dbReference type="EMBL" id="MF417874">
    <property type="protein sequence ID" value="ASN68215.1"/>
    <property type="molecule type" value="Genomic_DNA"/>
</dbReference>
<evidence type="ECO:0000313" key="1">
    <source>
        <dbReference type="EMBL" id="ASN68215.1"/>
    </source>
</evidence>
<sequence>MKLLKKLLTRKKPKEPEYFFEVVETPEEKSERLKQKYTN</sequence>